<comment type="catalytic activity">
    <reaction evidence="2">
        <text>4-(gamma-L-glutamylamino)butanoate + H2O = 4-aminobutanoate + L-glutamate</text>
        <dbReference type="Rhea" id="RHEA:19737"/>
        <dbReference type="ChEBI" id="CHEBI:15377"/>
        <dbReference type="ChEBI" id="CHEBI:29985"/>
        <dbReference type="ChEBI" id="CHEBI:58800"/>
        <dbReference type="ChEBI" id="CHEBI:59888"/>
        <dbReference type="EC" id="3.5.1.94"/>
    </reaction>
</comment>
<keyword evidence="7" id="KW-1185">Reference proteome</keyword>
<dbReference type="CDD" id="cd01745">
    <property type="entry name" value="GATase1_2"/>
    <property type="match status" value="1"/>
</dbReference>
<comment type="function">
    <text evidence="3">Involved in the breakdown of putrescine via hydrolysis of the gamma-glutamyl linkage of gamma-glutamyl-gamma-aminobutyrate.</text>
</comment>
<dbReference type="OrthoDB" id="9813383at2"/>
<keyword evidence="6" id="KW-0378">Hydrolase</keyword>
<organism evidence="6 7">
    <name type="scientific">Ferrimonas marina</name>
    <dbReference type="NCBI Taxonomy" id="299255"/>
    <lineage>
        <taxon>Bacteria</taxon>
        <taxon>Pseudomonadati</taxon>
        <taxon>Pseudomonadota</taxon>
        <taxon>Gammaproteobacteria</taxon>
        <taxon>Alteromonadales</taxon>
        <taxon>Ferrimonadaceae</taxon>
        <taxon>Ferrimonas</taxon>
    </lineage>
</organism>
<evidence type="ECO:0000313" key="6">
    <source>
        <dbReference type="EMBL" id="SHI14669.1"/>
    </source>
</evidence>
<evidence type="ECO:0000256" key="1">
    <source>
        <dbReference type="ARBA" id="ARBA00011083"/>
    </source>
</evidence>
<proteinExistence type="inferred from homology"/>
<evidence type="ECO:0000256" key="2">
    <source>
        <dbReference type="ARBA" id="ARBA00052718"/>
    </source>
</evidence>
<evidence type="ECO:0000256" key="5">
    <source>
        <dbReference type="ARBA" id="ARBA00066788"/>
    </source>
</evidence>
<dbReference type="PROSITE" id="PS51273">
    <property type="entry name" value="GATASE_TYPE_1"/>
    <property type="match status" value="1"/>
</dbReference>
<gene>
    <name evidence="6" type="ORF">SAMN02745129_4340</name>
</gene>
<dbReference type="PANTHER" id="PTHR43235">
    <property type="entry name" value="GLUTAMINE AMIDOTRANSFERASE PB2B2.05-RELATED"/>
    <property type="match status" value="1"/>
</dbReference>
<dbReference type="GO" id="GO:0033969">
    <property type="term" value="F:gamma-glutamyl-gamma-aminobutyrate hydrolase activity"/>
    <property type="evidence" value="ECO:0007669"/>
    <property type="project" value="UniProtKB-EC"/>
</dbReference>
<dbReference type="GO" id="GO:0005829">
    <property type="term" value="C:cytosol"/>
    <property type="evidence" value="ECO:0007669"/>
    <property type="project" value="TreeGrafter"/>
</dbReference>
<dbReference type="RefSeq" id="WP_067660212.1">
    <property type="nucleotide sequence ID" value="NZ_FQXG01000008.1"/>
</dbReference>
<dbReference type="InterPro" id="IPR011697">
    <property type="entry name" value="Peptidase_C26"/>
</dbReference>
<dbReference type="InterPro" id="IPR044668">
    <property type="entry name" value="PuuD-like"/>
</dbReference>
<dbReference type="Proteomes" id="UP000184268">
    <property type="component" value="Unassembled WGS sequence"/>
</dbReference>
<dbReference type="InterPro" id="IPR029062">
    <property type="entry name" value="Class_I_gatase-like"/>
</dbReference>
<accession>A0A1M5YRX1</accession>
<comment type="pathway">
    <text evidence="4">Amine and polyamine degradation; putrescine degradation; 4-aminobutanoate from putrescine: step 4/4.</text>
</comment>
<dbReference type="PANTHER" id="PTHR43235:SF1">
    <property type="entry name" value="GLUTAMINE AMIDOTRANSFERASE PB2B2.05-RELATED"/>
    <property type="match status" value="1"/>
</dbReference>
<dbReference type="FunFam" id="3.40.50.880:FF:000030">
    <property type="entry name" value="Gamma-glutamyl-gamma-aminobutyrate hydrolase PuuD"/>
    <property type="match status" value="1"/>
</dbReference>
<dbReference type="GO" id="GO:0006598">
    <property type="term" value="P:polyamine catabolic process"/>
    <property type="evidence" value="ECO:0007669"/>
    <property type="project" value="TreeGrafter"/>
</dbReference>
<evidence type="ECO:0000256" key="4">
    <source>
        <dbReference type="ARBA" id="ARBA00060634"/>
    </source>
</evidence>
<evidence type="ECO:0000313" key="7">
    <source>
        <dbReference type="Proteomes" id="UP000184268"/>
    </source>
</evidence>
<reference evidence="7" key="1">
    <citation type="submission" date="2016-11" db="EMBL/GenBank/DDBJ databases">
        <authorList>
            <person name="Varghese N."/>
            <person name="Submissions S."/>
        </authorList>
    </citation>
    <scope>NUCLEOTIDE SEQUENCE [LARGE SCALE GENOMIC DNA]</scope>
    <source>
        <strain evidence="7">DSM 16917</strain>
    </source>
</reference>
<protein>
    <recommendedName>
        <fullName evidence="5">gamma-glutamyl-gamma-aminobutyrate hydrolase</fullName>
        <ecNumber evidence="5">3.5.1.94</ecNumber>
    </recommendedName>
</protein>
<sequence length="249" mass="27273">MTQDAPVIAVVSCRKQLNGYTLAAVTTLYTDAVLAFGGVPVLLASYPDSVSLDQLLARVDGVLLPGSHSNVAPTHYGADHQEPKQDSGRDGVALPLIRLCAEQKIPLFGICRGFQEINVALGGTLDPAVYQRPDALDHREPDTPDFAEKYAHRHSVRIAPDGLLSQWWPDVASFSVNSLHNQGVERLAPALQLEAIAPDGLVEAFSLPDHPFLFGVQWHPEWQATEEPASQLLFERFIQQARQRQGART</sequence>
<comment type="similarity">
    <text evidence="1">Belongs to the peptidase C26 family.</text>
</comment>
<dbReference type="Gene3D" id="3.40.50.880">
    <property type="match status" value="1"/>
</dbReference>
<name>A0A1M5YRX1_9GAMM</name>
<dbReference type="STRING" id="299255.SAMN02745129_4340"/>
<evidence type="ECO:0000256" key="3">
    <source>
        <dbReference type="ARBA" id="ARBA00055068"/>
    </source>
</evidence>
<dbReference type="EC" id="3.5.1.94" evidence="5"/>
<dbReference type="SUPFAM" id="SSF52317">
    <property type="entry name" value="Class I glutamine amidotransferase-like"/>
    <property type="match status" value="1"/>
</dbReference>
<dbReference type="Pfam" id="PF07722">
    <property type="entry name" value="Peptidase_C26"/>
    <property type="match status" value="1"/>
</dbReference>
<dbReference type="AlphaFoldDB" id="A0A1M5YRX1"/>
<dbReference type="EMBL" id="FQXG01000008">
    <property type="protein sequence ID" value="SHI14669.1"/>
    <property type="molecule type" value="Genomic_DNA"/>
</dbReference>